<feature type="region of interest" description="Disordered" evidence="1">
    <location>
        <begin position="1"/>
        <end position="29"/>
    </location>
</feature>
<proteinExistence type="predicted"/>
<dbReference type="EMBL" id="CP017241">
    <property type="protein sequence ID" value="APO73179.1"/>
    <property type="molecule type" value="Genomic_DNA"/>
</dbReference>
<feature type="compositionally biased region" description="Low complexity" evidence="1">
    <location>
        <begin position="17"/>
        <end position="29"/>
    </location>
</feature>
<name>A0A1L5NZ78_RHIET</name>
<evidence type="ECO:0000313" key="3">
    <source>
        <dbReference type="Proteomes" id="UP000185109"/>
    </source>
</evidence>
<accession>A0A1L5NZ78</accession>
<organism evidence="2 3">
    <name type="scientific">Rhizobium etli 8C-3</name>
    <dbReference type="NCBI Taxonomy" id="538025"/>
    <lineage>
        <taxon>Bacteria</taxon>
        <taxon>Pseudomonadati</taxon>
        <taxon>Pseudomonadota</taxon>
        <taxon>Alphaproteobacteria</taxon>
        <taxon>Hyphomicrobiales</taxon>
        <taxon>Rhizobiaceae</taxon>
        <taxon>Rhizobium/Agrobacterium group</taxon>
        <taxon>Rhizobium</taxon>
    </lineage>
</organism>
<sequence>MAGQLGSIAVAPRPNASISRRPGSSGSSGFMSVINRPLFRSWQNYCSLFDLLFRVEVIVSLTLERAQDLVISDDASPAMPRNIVARA</sequence>
<evidence type="ECO:0000256" key="1">
    <source>
        <dbReference type="SAM" id="MobiDB-lite"/>
    </source>
</evidence>
<gene>
    <name evidence="2" type="ORF">AM571_CH00327</name>
</gene>
<dbReference type="AlphaFoldDB" id="A0A1L5NZ78"/>
<protein>
    <submittedName>
        <fullName evidence="2">Uncharacterized protein</fullName>
    </submittedName>
</protein>
<dbReference type="Proteomes" id="UP000185109">
    <property type="component" value="Chromosome"/>
</dbReference>
<reference evidence="2 3" key="1">
    <citation type="submission" date="2016-09" db="EMBL/GenBank/DDBJ databases">
        <title>The complete genome sequences of Rhizobium gallicum, symbiovars gallicum and phaseoli, symbionts associated to common bean (Phaseolus vulgaris).</title>
        <authorList>
            <person name="Bustos P."/>
            <person name="Santamaria R.I."/>
            <person name="Perez-Carrascal O.M."/>
            <person name="Juarez S."/>
            <person name="Lozano L."/>
            <person name="Martinez-Flores I."/>
            <person name="Martinez-Romero E."/>
            <person name="Cevallos M."/>
            <person name="Romero D."/>
            <person name="Davila G."/>
            <person name="Gonzalez V."/>
        </authorList>
    </citation>
    <scope>NUCLEOTIDE SEQUENCE [LARGE SCALE GENOMIC DNA]</scope>
    <source>
        <strain evidence="2 3">8C-3</strain>
    </source>
</reference>
<evidence type="ECO:0000313" key="2">
    <source>
        <dbReference type="EMBL" id="APO73179.1"/>
    </source>
</evidence>